<dbReference type="EC" id="3.6.4.13" evidence="1"/>
<protein>
    <recommendedName>
        <fullName evidence="1">RNA helicase</fullName>
        <ecNumber evidence="1">3.6.4.13</ecNumber>
    </recommendedName>
</protein>
<dbReference type="InterPro" id="IPR011545">
    <property type="entry name" value="DEAD/DEAH_box_helicase_dom"/>
</dbReference>
<feature type="domain" description="Helicase ATP-binding" evidence="10">
    <location>
        <begin position="166"/>
        <end position="339"/>
    </location>
</feature>
<evidence type="ECO:0000256" key="2">
    <source>
        <dbReference type="ARBA" id="ARBA00022741"/>
    </source>
</evidence>
<dbReference type="GO" id="GO:0003724">
    <property type="term" value="F:RNA helicase activity"/>
    <property type="evidence" value="ECO:0007669"/>
    <property type="project" value="UniProtKB-EC"/>
</dbReference>
<evidence type="ECO:0000259" key="11">
    <source>
        <dbReference type="PROSITE" id="PS51194"/>
    </source>
</evidence>
<evidence type="ECO:0000256" key="3">
    <source>
        <dbReference type="ARBA" id="ARBA00022801"/>
    </source>
</evidence>
<evidence type="ECO:0000256" key="9">
    <source>
        <dbReference type="SAM" id="MobiDB-lite"/>
    </source>
</evidence>
<keyword evidence="5" id="KW-0067">ATP-binding</keyword>
<keyword evidence="4 12" id="KW-0347">Helicase</keyword>
<dbReference type="PROSITE" id="PS51194">
    <property type="entry name" value="HELICASE_CTER"/>
    <property type="match status" value="1"/>
</dbReference>
<feature type="compositionally biased region" description="Low complexity" evidence="9">
    <location>
        <begin position="39"/>
        <end position="48"/>
    </location>
</feature>
<proteinExistence type="inferred from homology"/>
<comment type="catalytic activity">
    <reaction evidence="8">
        <text>ATP + H2O = ADP + phosphate + H(+)</text>
        <dbReference type="Rhea" id="RHEA:13065"/>
        <dbReference type="ChEBI" id="CHEBI:15377"/>
        <dbReference type="ChEBI" id="CHEBI:15378"/>
        <dbReference type="ChEBI" id="CHEBI:30616"/>
        <dbReference type="ChEBI" id="CHEBI:43474"/>
        <dbReference type="ChEBI" id="CHEBI:456216"/>
        <dbReference type="EC" id="3.6.4.13"/>
    </reaction>
</comment>
<evidence type="ECO:0000256" key="4">
    <source>
        <dbReference type="ARBA" id="ARBA00022806"/>
    </source>
</evidence>
<dbReference type="AlphaFoldDB" id="A0A061S668"/>
<organism evidence="12">
    <name type="scientific">Tetraselmis sp. GSL018</name>
    <dbReference type="NCBI Taxonomy" id="582737"/>
    <lineage>
        <taxon>Eukaryota</taxon>
        <taxon>Viridiplantae</taxon>
        <taxon>Chlorophyta</taxon>
        <taxon>core chlorophytes</taxon>
        <taxon>Chlorodendrophyceae</taxon>
        <taxon>Chlorodendrales</taxon>
        <taxon>Chlorodendraceae</taxon>
        <taxon>Tetraselmis</taxon>
    </lineage>
</organism>
<dbReference type="SMART" id="SM00487">
    <property type="entry name" value="DEXDc"/>
    <property type="match status" value="1"/>
</dbReference>
<dbReference type="InterPro" id="IPR001650">
    <property type="entry name" value="Helicase_C-like"/>
</dbReference>
<dbReference type="CDD" id="cd18787">
    <property type="entry name" value="SF2_C_DEAD"/>
    <property type="match status" value="1"/>
</dbReference>
<dbReference type="PANTHER" id="PTHR47959:SF15">
    <property type="entry name" value="RNA HELICASE"/>
    <property type="match status" value="1"/>
</dbReference>
<comment type="similarity">
    <text evidence="7">Belongs to the DEAD box helicase family. DDX52/ROK1 subfamily.</text>
</comment>
<evidence type="ECO:0000256" key="6">
    <source>
        <dbReference type="ARBA" id="ARBA00022884"/>
    </source>
</evidence>
<evidence type="ECO:0000256" key="1">
    <source>
        <dbReference type="ARBA" id="ARBA00012552"/>
    </source>
</evidence>
<dbReference type="InterPro" id="IPR027417">
    <property type="entry name" value="P-loop_NTPase"/>
</dbReference>
<dbReference type="PROSITE" id="PS51192">
    <property type="entry name" value="HELICASE_ATP_BIND_1"/>
    <property type="match status" value="1"/>
</dbReference>
<gene>
    <name evidence="12" type="primary">DDX52</name>
    <name evidence="12" type="ORF">TSPGSL018_15545</name>
</gene>
<dbReference type="EMBL" id="GBEZ01007164">
    <property type="protein sequence ID" value="JAC78281.1"/>
    <property type="molecule type" value="Transcribed_RNA"/>
</dbReference>
<dbReference type="Pfam" id="PF00270">
    <property type="entry name" value="DEAD"/>
    <property type="match status" value="1"/>
</dbReference>
<dbReference type="PANTHER" id="PTHR47959">
    <property type="entry name" value="ATP-DEPENDENT RNA HELICASE RHLE-RELATED"/>
    <property type="match status" value="1"/>
</dbReference>
<dbReference type="SUPFAM" id="SSF52540">
    <property type="entry name" value="P-loop containing nucleoside triphosphate hydrolases"/>
    <property type="match status" value="1"/>
</dbReference>
<evidence type="ECO:0000259" key="10">
    <source>
        <dbReference type="PROSITE" id="PS51192"/>
    </source>
</evidence>
<feature type="region of interest" description="Disordered" evidence="9">
    <location>
        <begin position="517"/>
        <end position="564"/>
    </location>
</feature>
<evidence type="ECO:0000313" key="12">
    <source>
        <dbReference type="EMBL" id="JAC78281.1"/>
    </source>
</evidence>
<keyword evidence="6" id="KW-0694">RNA-binding</keyword>
<dbReference type="GO" id="GO:0005829">
    <property type="term" value="C:cytosol"/>
    <property type="evidence" value="ECO:0007669"/>
    <property type="project" value="TreeGrafter"/>
</dbReference>
<evidence type="ECO:0000256" key="8">
    <source>
        <dbReference type="ARBA" id="ARBA00047984"/>
    </source>
</evidence>
<keyword evidence="3" id="KW-0378">Hydrolase</keyword>
<evidence type="ECO:0000256" key="7">
    <source>
        <dbReference type="ARBA" id="ARBA00024355"/>
    </source>
</evidence>
<feature type="compositionally biased region" description="Polar residues" evidence="9">
    <location>
        <begin position="78"/>
        <end position="89"/>
    </location>
</feature>
<dbReference type="InterPro" id="IPR050079">
    <property type="entry name" value="DEAD_box_RNA_helicase"/>
</dbReference>
<evidence type="ECO:0000256" key="5">
    <source>
        <dbReference type="ARBA" id="ARBA00022840"/>
    </source>
</evidence>
<name>A0A061S668_9CHLO</name>
<dbReference type="InterPro" id="IPR044764">
    <property type="entry name" value="DDX52/Rok1_DEADc"/>
</dbReference>
<feature type="compositionally biased region" description="Basic and acidic residues" evidence="9">
    <location>
        <begin position="517"/>
        <end position="533"/>
    </location>
</feature>
<dbReference type="Pfam" id="PF00271">
    <property type="entry name" value="Helicase_C"/>
    <property type="match status" value="1"/>
</dbReference>
<accession>A0A061S668</accession>
<sequence>MSLNDIFSALQMGVKFDRKKFSRDFVKFEGALKERKIEQSASQSSGHASGKKRKKKKTAQEVCNNDVQVQGLDVFSGSQAGKQPASASDSTHESSKAQNLKASRDPFEEGNALRKEHKIRVSGSAIPNPLQDFSELKEKYGARKRLLDNLRAIRFCSPTPIQRQAITVLLGERELLAVAPTGSGKTMAYLLPIVMGIVRQRRGGENPEGPSALIVSPTRELALQINRCLDLLTANIRLKHTTLSKSTVSGTDFSKVDVLIGTPQRLSHHTKSGELDLSNVRVLILDEGDRLFDLGFLEQVDDIVAACSHPDIIRGLFSATLPDKVEELARNVLRDPVRITVGERNIVTSSVEQHLKFVGSEDGRALALRQMLRDGVEPPVLVFVASKERAQALHKKLAFDGLRIDCIHSDQSPAARNAAVEGFRSGTTWVLIATDLVGRGMDFLGVKTVVNYDFPNSTVDYIHRVGRTGRAGQKGKAITLFTEEDGWQLRSVANVMREAGCEVPAWMLALRKTRGRELREKQRERRDRQREETQALLDSVAPRFERKRREKKAAMVKASKRRRA</sequence>
<dbReference type="SMART" id="SM00490">
    <property type="entry name" value="HELICc"/>
    <property type="match status" value="1"/>
</dbReference>
<dbReference type="GO" id="GO:0005524">
    <property type="term" value="F:ATP binding"/>
    <property type="evidence" value="ECO:0007669"/>
    <property type="project" value="UniProtKB-KW"/>
</dbReference>
<feature type="domain" description="Helicase C-terminal" evidence="11">
    <location>
        <begin position="350"/>
        <end position="511"/>
    </location>
</feature>
<dbReference type="GO" id="GO:0016787">
    <property type="term" value="F:hydrolase activity"/>
    <property type="evidence" value="ECO:0007669"/>
    <property type="project" value="UniProtKB-KW"/>
</dbReference>
<dbReference type="InterPro" id="IPR014001">
    <property type="entry name" value="Helicase_ATP-bd"/>
</dbReference>
<dbReference type="GO" id="GO:0030490">
    <property type="term" value="P:maturation of SSU-rRNA"/>
    <property type="evidence" value="ECO:0007669"/>
    <property type="project" value="InterPro"/>
</dbReference>
<dbReference type="Gene3D" id="3.40.50.300">
    <property type="entry name" value="P-loop containing nucleotide triphosphate hydrolases"/>
    <property type="match status" value="2"/>
</dbReference>
<feature type="region of interest" description="Disordered" evidence="9">
    <location>
        <begin position="78"/>
        <end position="118"/>
    </location>
</feature>
<dbReference type="GO" id="GO:0003723">
    <property type="term" value="F:RNA binding"/>
    <property type="evidence" value="ECO:0007669"/>
    <property type="project" value="UniProtKB-KW"/>
</dbReference>
<feature type="compositionally biased region" description="Basic and acidic residues" evidence="9">
    <location>
        <begin position="102"/>
        <end position="114"/>
    </location>
</feature>
<feature type="region of interest" description="Disordered" evidence="9">
    <location>
        <begin position="34"/>
        <end position="62"/>
    </location>
</feature>
<keyword evidence="2" id="KW-0547">Nucleotide-binding</keyword>
<dbReference type="CDD" id="cd17957">
    <property type="entry name" value="DEADc_DDX52"/>
    <property type="match status" value="1"/>
</dbReference>
<reference evidence="12" key="1">
    <citation type="submission" date="2014-05" db="EMBL/GenBank/DDBJ databases">
        <title>The transcriptome of the halophilic microalga Tetraselmis sp. GSL018 isolated from the Great Salt Lake, Utah.</title>
        <authorList>
            <person name="Jinkerson R.E."/>
            <person name="D'Adamo S."/>
            <person name="Posewitz M.C."/>
        </authorList>
    </citation>
    <scope>NUCLEOTIDE SEQUENCE</scope>
    <source>
        <strain evidence="12">GSL018</strain>
    </source>
</reference>